<reference evidence="2" key="1">
    <citation type="submission" date="2016-06" db="EMBL/GenBank/DDBJ databases">
        <authorList>
            <person name="McIlroy S.J."/>
            <person name="Karst S.M."/>
            <person name="Albertsen M."/>
        </authorList>
    </citation>
    <scope>NUCLEOTIDE SEQUENCE [LARGE SCALE GENOMIC DNA]</scope>
</reference>
<proteinExistence type="predicted"/>
<keyword evidence="2" id="KW-1185">Reference proteome</keyword>
<sequence length="63" mass="7172">MRRNTADAYCPLRPLCPDHGIHGFKRYVALAVLARNIHRLGVMVRERNARAKPRVPEPQKLAA</sequence>
<dbReference type="AlphaFoldDB" id="A0A1A8XJ24"/>
<evidence type="ECO:0000313" key="1">
    <source>
        <dbReference type="EMBL" id="SBT04382.1"/>
    </source>
</evidence>
<accession>A0A1A8XJ24</accession>
<dbReference type="Proteomes" id="UP000199169">
    <property type="component" value="Unassembled WGS sequence"/>
</dbReference>
<name>A0A1A8XJ24_9PROT</name>
<dbReference type="EMBL" id="FLQX01000036">
    <property type="protein sequence ID" value="SBT04382.1"/>
    <property type="molecule type" value="Genomic_DNA"/>
</dbReference>
<gene>
    <name evidence="1" type="ORF">ACCAA_1300002</name>
</gene>
<protein>
    <submittedName>
        <fullName evidence="1">Uncharacterized protein</fullName>
    </submittedName>
</protein>
<organism evidence="1 2">
    <name type="scientific">Candidatus Accumulibacter aalborgensis</name>
    <dbReference type="NCBI Taxonomy" id="1860102"/>
    <lineage>
        <taxon>Bacteria</taxon>
        <taxon>Pseudomonadati</taxon>
        <taxon>Pseudomonadota</taxon>
        <taxon>Betaproteobacteria</taxon>
        <taxon>Candidatus Accumulibacter</taxon>
    </lineage>
</organism>
<evidence type="ECO:0000313" key="2">
    <source>
        <dbReference type="Proteomes" id="UP000199169"/>
    </source>
</evidence>